<organism evidence="1 2">
    <name type="scientific">Alternaria panax</name>
    <dbReference type="NCBI Taxonomy" id="48097"/>
    <lineage>
        <taxon>Eukaryota</taxon>
        <taxon>Fungi</taxon>
        <taxon>Dikarya</taxon>
        <taxon>Ascomycota</taxon>
        <taxon>Pezizomycotina</taxon>
        <taxon>Dothideomycetes</taxon>
        <taxon>Pleosporomycetidae</taxon>
        <taxon>Pleosporales</taxon>
        <taxon>Pleosporineae</taxon>
        <taxon>Pleosporaceae</taxon>
        <taxon>Alternaria</taxon>
        <taxon>Alternaria sect. Panax</taxon>
    </lineage>
</organism>
<dbReference type="EMBL" id="JAANER010000003">
    <property type="protein sequence ID" value="KAG9192121.1"/>
    <property type="molecule type" value="Genomic_DNA"/>
</dbReference>
<dbReference type="Proteomes" id="UP001199106">
    <property type="component" value="Unassembled WGS sequence"/>
</dbReference>
<proteinExistence type="predicted"/>
<comment type="caution">
    <text evidence="1">The sequence shown here is derived from an EMBL/GenBank/DDBJ whole genome shotgun (WGS) entry which is preliminary data.</text>
</comment>
<sequence>MSTYINVLMVHAFDNWHEVSWGTKGSDKGDSLPSANVIKGTSDVMVEEAEQEQEDIDSCIEKVVHRALASIAKTGDDKPARKDIDDSYRSFRTGLVYSWLLSNLALRIVVTSDDFATVDVGEAFQTRKPVYFPILLYATAILSID</sequence>
<reference evidence="1" key="1">
    <citation type="submission" date="2021-07" db="EMBL/GenBank/DDBJ databases">
        <title>Genome Resource of American Ginseng Black Spot Pathogen Alternaria panax.</title>
        <authorList>
            <person name="Qiu C."/>
            <person name="Wang W."/>
            <person name="Liu Z."/>
        </authorList>
    </citation>
    <scope>NUCLEOTIDE SEQUENCE</scope>
    <source>
        <strain evidence="1">BNCC115425</strain>
    </source>
</reference>
<name>A0AAD4ICU6_9PLEO</name>
<evidence type="ECO:0000313" key="2">
    <source>
        <dbReference type="Proteomes" id="UP001199106"/>
    </source>
</evidence>
<accession>A0AAD4ICU6</accession>
<dbReference type="AlphaFoldDB" id="A0AAD4ICU6"/>
<gene>
    <name evidence="1" type="ORF">G6011_10855</name>
</gene>
<protein>
    <submittedName>
        <fullName evidence="1">Uncharacterized protein</fullName>
    </submittedName>
</protein>
<keyword evidence="2" id="KW-1185">Reference proteome</keyword>
<evidence type="ECO:0000313" key="1">
    <source>
        <dbReference type="EMBL" id="KAG9192121.1"/>
    </source>
</evidence>